<evidence type="ECO:0008006" key="3">
    <source>
        <dbReference type="Google" id="ProtNLM"/>
    </source>
</evidence>
<gene>
    <name evidence="1" type="ORF">A8926_7594</name>
</gene>
<dbReference type="Proteomes" id="UP000233786">
    <property type="component" value="Unassembled WGS sequence"/>
</dbReference>
<evidence type="ECO:0000313" key="1">
    <source>
        <dbReference type="EMBL" id="PKW19427.1"/>
    </source>
</evidence>
<dbReference type="OrthoDB" id="3696902at2"/>
<organism evidence="1 2">
    <name type="scientific">Saccharopolyspora spinosa</name>
    <dbReference type="NCBI Taxonomy" id="60894"/>
    <lineage>
        <taxon>Bacteria</taxon>
        <taxon>Bacillati</taxon>
        <taxon>Actinomycetota</taxon>
        <taxon>Actinomycetes</taxon>
        <taxon>Pseudonocardiales</taxon>
        <taxon>Pseudonocardiaceae</taxon>
        <taxon>Saccharopolyspora</taxon>
    </lineage>
</organism>
<keyword evidence="2" id="KW-1185">Reference proteome</keyword>
<evidence type="ECO:0000313" key="2">
    <source>
        <dbReference type="Proteomes" id="UP000233786"/>
    </source>
</evidence>
<accession>A0A2N3Y932</accession>
<comment type="caution">
    <text evidence="1">The sequence shown here is derived from an EMBL/GenBank/DDBJ whole genome shotgun (WGS) entry which is preliminary data.</text>
</comment>
<reference evidence="1" key="1">
    <citation type="submission" date="2017-12" db="EMBL/GenBank/DDBJ databases">
        <title>Sequencing the genomes of 1000 Actinobacteria strains.</title>
        <authorList>
            <person name="Klenk H.-P."/>
        </authorList>
    </citation>
    <scope>NUCLEOTIDE SEQUENCE [LARGE SCALE GENOMIC DNA]</scope>
    <source>
        <strain evidence="1">DSM 44228</strain>
    </source>
</reference>
<dbReference type="AlphaFoldDB" id="A0A2N3Y932"/>
<dbReference type="EMBL" id="PJNB01000001">
    <property type="protein sequence ID" value="PKW19427.1"/>
    <property type="molecule type" value="Genomic_DNA"/>
</dbReference>
<proteinExistence type="predicted"/>
<name>A0A2N3Y932_SACSN</name>
<protein>
    <recommendedName>
        <fullName evidence="3">Zinc finger protein</fullName>
    </recommendedName>
</protein>
<dbReference type="RefSeq" id="WP_010306494.1">
    <property type="nucleotide sequence ID" value="NZ_CP061007.1"/>
</dbReference>
<sequence>MATPHLSTTPNQQRYFWLPVPDESSDYGLARHAFAGTRLDAGAAGESFCGITFALARPSEMDWIHAKTCQDCNTLLKQTKGSPT</sequence>